<feature type="region of interest" description="Disordered" evidence="1">
    <location>
        <begin position="1"/>
        <end position="114"/>
    </location>
</feature>
<feature type="transmembrane region" description="Helical" evidence="2">
    <location>
        <begin position="132"/>
        <end position="150"/>
    </location>
</feature>
<dbReference type="AlphaFoldDB" id="A0A7W3JRZ3"/>
<feature type="transmembrane region" description="Helical" evidence="2">
    <location>
        <begin position="186"/>
        <end position="205"/>
    </location>
</feature>
<keyword evidence="4" id="KW-1185">Reference proteome</keyword>
<dbReference type="RefSeq" id="WP_182483570.1">
    <property type="nucleotide sequence ID" value="NZ_JACGWU010000001.1"/>
</dbReference>
<dbReference type="Proteomes" id="UP000524237">
    <property type="component" value="Unassembled WGS sequence"/>
</dbReference>
<dbReference type="InterPro" id="IPR046231">
    <property type="entry name" value="DUF6264"/>
</dbReference>
<keyword evidence="2" id="KW-1133">Transmembrane helix</keyword>
<feature type="compositionally biased region" description="Low complexity" evidence="1">
    <location>
        <begin position="76"/>
        <end position="98"/>
    </location>
</feature>
<dbReference type="Pfam" id="PF19779">
    <property type="entry name" value="DUF6264"/>
    <property type="match status" value="1"/>
</dbReference>
<evidence type="ECO:0000256" key="2">
    <source>
        <dbReference type="SAM" id="Phobius"/>
    </source>
</evidence>
<evidence type="ECO:0000313" key="3">
    <source>
        <dbReference type="EMBL" id="MBA8828115.1"/>
    </source>
</evidence>
<keyword evidence="2" id="KW-0472">Membrane</keyword>
<feature type="transmembrane region" description="Helical" evidence="2">
    <location>
        <begin position="217"/>
        <end position="241"/>
    </location>
</feature>
<dbReference type="EMBL" id="JACGWU010000001">
    <property type="protein sequence ID" value="MBA8828115.1"/>
    <property type="molecule type" value="Genomic_DNA"/>
</dbReference>
<proteinExistence type="predicted"/>
<organism evidence="3 4">
    <name type="scientific">Alpinimonas psychrophila</name>
    <dbReference type="NCBI Taxonomy" id="748908"/>
    <lineage>
        <taxon>Bacteria</taxon>
        <taxon>Bacillati</taxon>
        <taxon>Actinomycetota</taxon>
        <taxon>Actinomycetes</taxon>
        <taxon>Micrococcales</taxon>
        <taxon>Microbacteriaceae</taxon>
        <taxon>Alpinimonas</taxon>
    </lineage>
</organism>
<evidence type="ECO:0000313" key="4">
    <source>
        <dbReference type="Proteomes" id="UP000524237"/>
    </source>
</evidence>
<feature type="compositionally biased region" description="Low complexity" evidence="1">
    <location>
        <begin position="36"/>
        <end position="67"/>
    </location>
</feature>
<name>A0A7W3JRZ3_9MICO</name>
<sequence>MSEDQKNPPAQPEFGELAPEGWSWNPEANAPHTPETLKAAEAAAKAAAKTKAASTATSAKVASAPTANQTPDISQKPGKLPKPVGGAKPPKPPKAIAAIFGSPPSADSNQNLSEEEKKTRTVALAKLASDRFITWGLLGVAVFSIVSGLGDYVNLTRTLNAAFDQLNTMEPGLNLAPYANMGLAKILGWGIVFSQAIVIGLTFWWAIRRMRAGKMAFWVPVVGFAISSAVVLGFMVFAFVADPTAWNAILTYIQNTSATKTPGQNS</sequence>
<comment type="caution">
    <text evidence="3">The sequence shown here is derived from an EMBL/GenBank/DDBJ whole genome shotgun (WGS) entry which is preliminary data.</text>
</comment>
<keyword evidence="2" id="KW-0812">Transmembrane</keyword>
<accession>A0A7W3JRZ3</accession>
<reference evidence="3 4" key="1">
    <citation type="submission" date="2020-07" db="EMBL/GenBank/DDBJ databases">
        <title>Sequencing the genomes of 1000 actinobacteria strains.</title>
        <authorList>
            <person name="Klenk H.-P."/>
        </authorList>
    </citation>
    <scope>NUCLEOTIDE SEQUENCE [LARGE SCALE GENOMIC DNA]</scope>
    <source>
        <strain evidence="3 4">DSM 23737</strain>
    </source>
</reference>
<evidence type="ECO:0000256" key="1">
    <source>
        <dbReference type="SAM" id="MobiDB-lite"/>
    </source>
</evidence>
<protein>
    <submittedName>
        <fullName evidence="3">Uncharacterized protein</fullName>
    </submittedName>
</protein>
<gene>
    <name evidence="3" type="ORF">FB555_000186</name>
</gene>